<reference evidence="5 6" key="1">
    <citation type="journal article" date="2022" name="bioRxiv">
        <title>Genomics of Preaxostyla Flagellates Illuminates Evolutionary Transitions and the Path Towards Mitochondrial Loss.</title>
        <authorList>
            <person name="Novak L.V.F."/>
            <person name="Treitli S.C."/>
            <person name="Pyrih J."/>
            <person name="Halakuc P."/>
            <person name="Pipaliya S.V."/>
            <person name="Vacek V."/>
            <person name="Brzon O."/>
            <person name="Soukal P."/>
            <person name="Eme L."/>
            <person name="Dacks J.B."/>
            <person name="Karnkowska A."/>
            <person name="Elias M."/>
            <person name="Hampl V."/>
        </authorList>
    </citation>
    <scope>NUCLEOTIDE SEQUENCE [LARGE SCALE GENOMIC DNA]</scope>
    <source>
        <strain evidence="5">NAU3</strain>
        <tissue evidence="5">Gut</tissue>
    </source>
</reference>
<gene>
    <name evidence="5" type="ORF">BLNAU_776</name>
</gene>
<feature type="domain" description="Calcineurin-like phosphoesterase" evidence="3">
    <location>
        <begin position="22"/>
        <end position="242"/>
    </location>
</feature>
<keyword evidence="2" id="KW-0812">Transmembrane</keyword>
<dbReference type="InterPro" id="IPR036907">
    <property type="entry name" value="5'-Nucleotdase_C_sf"/>
</dbReference>
<dbReference type="Proteomes" id="UP001281761">
    <property type="component" value="Unassembled WGS sequence"/>
</dbReference>
<evidence type="ECO:0000256" key="1">
    <source>
        <dbReference type="RuleBase" id="RU362119"/>
    </source>
</evidence>
<comment type="similarity">
    <text evidence="1">Belongs to the 5'-nucleotidase family.</text>
</comment>
<evidence type="ECO:0000259" key="3">
    <source>
        <dbReference type="Pfam" id="PF00149"/>
    </source>
</evidence>
<keyword evidence="6" id="KW-1185">Reference proteome</keyword>
<dbReference type="PRINTS" id="PR01607">
    <property type="entry name" value="APYRASEFAMLY"/>
</dbReference>
<organism evidence="5 6">
    <name type="scientific">Blattamonas nauphoetae</name>
    <dbReference type="NCBI Taxonomy" id="2049346"/>
    <lineage>
        <taxon>Eukaryota</taxon>
        <taxon>Metamonada</taxon>
        <taxon>Preaxostyla</taxon>
        <taxon>Oxymonadida</taxon>
        <taxon>Blattamonas</taxon>
    </lineage>
</organism>
<dbReference type="EMBL" id="JARBJD010000003">
    <property type="protein sequence ID" value="KAK2964245.1"/>
    <property type="molecule type" value="Genomic_DNA"/>
</dbReference>
<keyword evidence="1" id="KW-0547">Nucleotide-binding</keyword>
<dbReference type="Gene3D" id="3.90.780.10">
    <property type="entry name" value="5'-Nucleotidase, C-terminal domain"/>
    <property type="match status" value="1"/>
</dbReference>
<feature type="domain" description="Putative 5'-nucleotidase C-terminal" evidence="4">
    <location>
        <begin position="351"/>
        <end position="426"/>
    </location>
</feature>
<dbReference type="PANTHER" id="PTHR11575:SF22">
    <property type="entry name" value="ADL392WP"/>
    <property type="match status" value="1"/>
</dbReference>
<evidence type="ECO:0000313" key="6">
    <source>
        <dbReference type="Proteomes" id="UP001281761"/>
    </source>
</evidence>
<keyword evidence="2" id="KW-0472">Membrane</keyword>
<dbReference type="SUPFAM" id="SSF56300">
    <property type="entry name" value="Metallo-dependent phosphatases"/>
    <property type="match status" value="1"/>
</dbReference>
<evidence type="ECO:0000256" key="2">
    <source>
        <dbReference type="SAM" id="Phobius"/>
    </source>
</evidence>
<comment type="caution">
    <text evidence="5">The sequence shown here is derived from an EMBL/GenBank/DDBJ whole genome shotgun (WGS) entry which is preliminary data.</text>
</comment>
<dbReference type="InterPro" id="IPR053828">
    <property type="entry name" value="Nucleosidase_C"/>
</dbReference>
<dbReference type="SUPFAM" id="SSF55816">
    <property type="entry name" value="5'-nucleotidase (syn. UDP-sugar hydrolase), C-terminal domain"/>
    <property type="match status" value="1"/>
</dbReference>
<evidence type="ECO:0000313" key="5">
    <source>
        <dbReference type="EMBL" id="KAK2964245.1"/>
    </source>
</evidence>
<dbReference type="InterPro" id="IPR029052">
    <property type="entry name" value="Metallo-depent_PP-like"/>
</dbReference>
<evidence type="ECO:0000259" key="4">
    <source>
        <dbReference type="Pfam" id="PF21953"/>
    </source>
</evidence>
<dbReference type="InterPro" id="IPR004843">
    <property type="entry name" value="Calcineurin-like_PHP"/>
</dbReference>
<dbReference type="InterPro" id="IPR006179">
    <property type="entry name" value="5_nucleotidase/apyrase"/>
</dbReference>
<dbReference type="Pfam" id="PF21953">
    <property type="entry name" value="NadN_nucleosid_C"/>
    <property type="match status" value="1"/>
</dbReference>
<protein>
    <submittedName>
        <fullName evidence="5">Phosphoprotein phosphatase</fullName>
    </submittedName>
</protein>
<dbReference type="Gene3D" id="1.20.5.100">
    <property type="entry name" value="Cytochrome c1, transmembrane anchor, C-terminal"/>
    <property type="match status" value="1"/>
</dbReference>
<dbReference type="Pfam" id="PF00149">
    <property type="entry name" value="Metallophos"/>
    <property type="match status" value="1"/>
</dbReference>
<dbReference type="Gene3D" id="3.60.21.10">
    <property type="match status" value="1"/>
</dbReference>
<keyword evidence="2" id="KW-1133">Transmembrane helix</keyword>
<dbReference type="PANTHER" id="PTHR11575">
    <property type="entry name" value="5'-NUCLEOTIDASE-RELATED"/>
    <property type="match status" value="1"/>
</dbReference>
<name>A0ABQ9YKG0_9EUKA</name>
<feature type="transmembrane region" description="Helical" evidence="2">
    <location>
        <begin position="543"/>
        <end position="567"/>
    </location>
</feature>
<sequence length="582" mass="66789">MSLTFFLLSSGYCVFTKPMKFTIFHTNDMHGWYDSHPRESNLDGTFPDYENMVNYKKSRKNEDEVVFAFDSGDHTQGTGLSDATDPPGTLPFKLLKLSSIDATTPGNHELYDTTSVVFMKDYVSRELKDRYLCGNTFFKDGDKIVEFGTKYRIIPVPNIGNMLVLGMLYTFEGGSERSYVQPVQEVLEETWLKEVLQTDDIQLVILLIHNSPQHKETTLFRDLIRSNLHDVPLIILGGHSHELINDLETDNELHIESGGFFRYFSMIEFTLTDSAKHNRGAGLNMDNVQVSQLPTSLSSFKKAVGFQEQGTSEWESPQAKEMRILIKDVQKTFKLTEEIGCSPNEFPNQPSHKNSLYRLVVDQIYPKMKSFQPTKGPDTANKRNYIYLINNASQRSSLYKGSITQNDLYSIEPFQNFLCAIRNVSGADWKELQTRKIMKCDFWFDGLSMDHQNDQDLTHLSQSNEEPVEFIPRYLFTNISTRDEDRIDLISTTYDCSRISKVFESFLPGKYKIEHSTIKTRDVYFDYITKYLKCRRNPVKSSVIFSIIAAVGGVALAALLIVVFVCCCRKKKKDYTYVPIND</sequence>
<accession>A0ABQ9YKG0</accession>
<proteinExistence type="inferred from homology"/>
<keyword evidence="1" id="KW-0378">Hydrolase</keyword>